<name>A0A848L8F9_9BACT</name>
<dbReference type="EMBL" id="JABBJJ010000020">
    <property type="protein sequence ID" value="NMO14532.1"/>
    <property type="molecule type" value="Genomic_DNA"/>
</dbReference>
<comment type="caution">
    <text evidence="1">The sequence shown here is derived from an EMBL/GenBank/DDBJ whole genome shotgun (WGS) entry which is preliminary data.</text>
</comment>
<proteinExistence type="predicted"/>
<gene>
    <name evidence="1" type="ORF">HG543_06615</name>
</gene>
<sequence length="47" mass="5089">MELQAVFPGMEDFQCGPEAARPLHTLERFGHGIEDAGLLGPVEDLPP</sequence>
<dbReference type="Proteomes" id="UP000518300">
    <property type="component" value="Unassembled WGS sequence"/>
</dbReference>
<dbReference type="AlphaFoldDB" id="A0A848L8F9"/>
<dbReference type="RefSeq" id="WP_169343827.1">
    <property type="nucleotide sequence ID" value="NZ_JABBJJ010000020.1"/>
</dbReference>
<accession>A0A848L8F9</accession>
<keyword evidence="2" id="KW-1185">Reference proteome</keyword>
<evidence type="ECO:0000313" key="1">
    <source>
        <dbReference type="EMBL" id="NMO14532.1"/>
    </source>
</evidence>
<protein>
    <submittedName>
        <fullName evidence="1">Uncharacterized protein</fullName>
    </submittedName>
</protein>
<reference evidence="1 2" key="1">
    <citation type="submission" date="2020-04" db="EMBL/GenBank/DDBJ databases">
        <title>Draft genome of Pyxidicoccus fallax type strain.</title>
        <authorList>
            <person name="Whitworth D.E."/>
        </authorList>
    </citation>
    <scope>NUCLEOTIDE SEQUENCE [LARGE SCALE GENOMIC DNA]</scope>
    <source>
        <strain evidence="1 2">DSM 14698</strain>
    </source>
</reference>
<organism evidence="1 2">
    <name type="scientific">Pyxidicoccus fallax</name>
    <dbReference type="NCBI Taxonomy" id="394095"/>
    <lineage>
        <taxon>Bacteria</taxon>
        <taxon>Pseudomonadati</taxon>
        <taxon>Myxococcota</taxon>
        <taxon>Myxococcia</taxon>
        <taxon>Myxococcales</taxon>
        <taxon>Cystobacterineae</taxon>
        <taxon>Myxococcaceae</taxon>
        <taxon>Pyxidicoccus</taxon>
    </lineage>
</organism>
<evidence type="ECO:0000313" key="2">
    <source>
        <dbReference type="Proteomes" id="UP000518300"/>
    </source>
</evidence>